<evidence type="ECO:0000313" key="4">
    <source>
        <dbReference type="Proteomes" id="UP000182661"/>
    </source>
</evidence>
<dbReference type="SUPFAM" id="SSF50475">
    <property type="entry name" value="FMN-binding split barrel"/>
    <property type="match status" value="1"/>
</dbReference>
<protein>
    <submittedName>
        <fullName evidence="3">4-hydroxyphenylacetate 3-monooxygenase</fullName>
    </submittedName>
</protein>
<name>A0A657LNH9_9HYPH</name>
<dbReference type="GO" id="GO:0004497">
    <property type="term" value="F:monooxygenase activity"/>
    <property type="evidence" value="ECO:0007669"/>
    <property type="project" value="UniProtKB-KW"/>
</dbReference>
<evidence type="ECO:0000259" key="2">
    <source>
        <dbReference type="SMART" id="SM00903"/>
    </source>
</evidence>
<keyword evidence="1" id="KW-0560">Oxidoreductase</keyword>
<dbReference type="GO" id="GO:0006208">
    <property type="term" value="P:pyrimidine nucleobase catabolic process"/>
    <property type="evidence" value="ECO:0007669"/>
    <property type="project" value="TreeGrafter"/>
</dbReference>
<keyword evidence="4" id="KW-1185">Reference proteome</keyword>
<dbReference type="GO" id="GO:0042602">
    <property type="term" value="F:riboflavin reductase (NADPH) activity"/>
    <property type="evidence" value="ECO:0007669"/>
    <property type="project" value="TreeGrafter"/>
</dbReference>
<dbReference type="Gene3D" id="2.30.110.10">
    <property type="entry name" value="Electron Transport, Fmn-binding Protein, Chain A"/>
    <property type="match status" value="1"/>
</dbReference>
<dbReference type="GO" id="GO:0010181">
    <property type="term" value="F:FMN binding"/>
    <property type="evidence" value="ECO:0007669"/>
    <property type="project" value="InterPro"/>
</dbReference>
<organism evidence="3 4">
    <name type="scientific">Pararhizobium antarcticum</name>
    <dbReference type="NCBI Taxonomy" id="1798805"/>
    <lineage>
        <taxon>Bacteria</taxon>
        <taxon>Pseudomonadati</taxon>
        <taxon>Pseudomonadota</taxon>
        <taxon>Alphaproteobacteria</taxon>
        <taxon>Hyphomicrobiales</taxon>
        <taxon>Rhizobiaceae</taxon>
        <taxon>Rhizobium/Agrobacterium group</taxon>
        <taxon>Pararhizobium</taxon>
    </lineage>
</organism>
<dbReference type="OrthoDB" id="9789254at2"/>
<reference evidence="3 4" key="1">
    <citation type="submission" date="2016-02" db="EMBL/GenBank/DDBJ databases">
        <title>Genome sequencing of a beta-galactosidase producing bacteria Rhizobium sp. 59.</title>
        <authorList>
            <person name="Wang D."/>
            <person name="Kot W."/>
            <person name="Qin Y."/>
            <person name="Hansen L."/>
            <person name="Naqvi K."/>
            <person name="Rensing C."/>
        </authorList>
    </citation>
    <scope>NUCLEOTIDE SEQUENCE [LARGE SCALE GENOMIC DNA]</scope>
    <source>
        <strain evidence="3 4">59</strain>
    </source>
</reference>
<dbReference type="PANTHER" id="PTHR30466:SF1">
    <property type="entry name" value="FMN REDUCTASE (NADH) RUTF"/>
    <property type="match status" value="1"/>
</dbReference>
<dbReference type="InterPro" id="IPR050268">
    <property type="entry name" value="NADH-dep_flavin_reductase"/>
</dbReference>
<dbReference type="SMART" id="SM00903">
    <property type="entry name" value="Flavin_Reduct"/>
    <property type="match status" value="1"/>
</dbReference>
<proteinExistence type="predicted"/>
<dbReference type="PANTHER" id="PTHR30466">
    <property type="entry name" value="FLAVIN REDUCTASE"/>
    <property type="match status" value="1"/>
</dbReference>
<dbReference type="InterPro" id="IPR002563">
    <property type="entry name" value="Flavin_Rdtase-like_dom"/>
</dbReference>
<gene>
    <name evidence="3" type="ORF">AX760_04955</name>
</gene>
<evidence type="ECO:0000256" key="1">
    <source>
        <dbReference type="ARBA" id="ARBA00023002"/>
    </source>
</evidence>
<dbReference type="RefSeq" id="WP_071834499.1">
    <property type="nucleotide sequence ID" value="NZ_LSRP01000107.1"/>
</dbReference>
<keyword evidence="3" id="KW-0503">Monooxygenase</keyword>
<accession>A0A657LNH9</accession>
<comment type="caution">
    <text evidence="3">The sequence shown here is derived from an EMBL/GenBank/DDBJ whole genome shotgun (WGS) entry which is preliminary data.</text>
</comment>
<dbReference type="EMBL" id="LSRP01000107">
    <property type="protein sequence ID" value="OJF93360.1"/>
    <property type="molecule type" value="Genomic_DNA"/>
</dbReference>
<sequence>MYGAAIDQEKAVLDKPRLDPLTYRDAMSRLAAHVQVVTAEKDGERRGVTITAACSVSDSPPTLLVCLNGANPRNAIFSLGGSFALNVLSADETEIAHAFSGRDQLDPALRFSKADWTTLETGAPVLASAVAAFDCRIVDIKTVATHVVIFGEVVGVKLGDKKPALLYLDRGYRTL</sequence>
<dbReference type="Proteomes" id="UP000182661">
    <property type="component" value="Unassembled WGS sequence"/>
</dbReference>
<feature type="domain" description="Flavin reductase like" evidence="2">
    <location>
        <begin position="27"/>
        <end position="174"/>
    </location>
</feature>
<dbReference type="AlphaFoldDB" id="A0A657LNH9"/>
<dbReference type="Pfam" id="PF01613">
    <property type="entry name" value="Flavin_Reduct"/>
    <property type="match status" value="1"/>
</dbReference>
<evidence type="ECO:0000313" key="3">
    <source>
        <dbReference type="EMBL" id="OJF93360.1"/>
    </source>
</evidence>
<dbReference type="InterPro" id="IPR012349">
    <property type="entry name" value="Split_barrel_FMN-bd"/>
</dbReference>